<name>A0ABV2P1K7_9MICC</name>
<dbReference type="PIRSF" id="PIRSF037226">
    <property type="entry name" value="Amidohydrolase_ACY1L2_prd"/>
    <property type="match status" value="1"/>
</dbReference>
<comment type="similarity">
    <text evidence="1">Belongs to the peptidase M20A family.</text>
</comment>
<dbReference type="NCBIfam" id="TIGR01891">
    <property type="entry name" value="amidohydrolases"/>
    <property type="match status" value="1"/>
</dbReference>
<reference evidence="3 4" key="1">
    <citation type="submission" date="2024-06" db="EMBL/GenBank/DDBJ databases">
        <title>Sorghum-associated microbial communities from plants grown in Nebraska, USA.</title>
        <authorList>
            <person name="Schachtman D."/>
        </authorList>
    </citation>
    <scope>NUCLEOTIDE SEQUENCE [LARGE SCALE GENOMIC DNA]</scope>
    <source>
        <strain evidence="3 4">3552</strain>
    </source>
</reference>
<dbReference type="GeneID" id="92751310"/>
<organism evidence="3 4">
    <name type="scientific">Arthrobacter bambusae</name>
    <dbReference type="NCBI Taxonomy" id="1338426"/>
    <lineage>
        <taxon>Bacteria</taxon>
        <taxon>Bacillati</taxon>
        <taxon>Actinomycetota</taxon>
        <taxon>Actinomycetes</taxon>
        <taxon>Micrococcales</taxon>
        <taxon>Micrococcaceae</taxon>
        <taxon>Arthrobacter</taxon>
    </lineage>
</organism>
<dbReference type="InterPro" id="IPR011650">
    <property type="entry name" value="Peptidase_M20_dimer"/>
</dbReference>
<dbReference type="Gene3D" id="3.40.630.10">
    <property type="entry name" value="Zn peptidases"/>
    <property type="match status" value="1"/>
</dbReference>
<dbReference type="PROSITE" id="PS50873">
    <property type="entry name" value="PEROXIDASE_4"/>
    <property type="match status" value="1"/>
</dbReference>
<evidence type="ECO:0000256" key="1">
    <source>
        <dbReference type="PIRNR" id="PIRNR037226"/>
    </source>
</evidence>
<dbReference type="InterPro" id="IPR017439">
    <property type="entry name" value="Amidohydrolase"/>
</dbReference>
<proteinExistence type="inferred from homology"/>
<dbReference type="EMBL" id="JBEPSN010000001">
    <property type="protein sequence ID" value="MET4538577.1"/>
    <property type="molecule type" value="Genomic_DNA"/>
</dbReference>
<dbReference type="InterPro" id="IPR036264">
    <property type="entry name" value="Bact_exopeptidase_dim_dom"/>
</dbReference>
<dbReference type="Proteomes" id="UP001549307">
    <property type="component" value="Unassembled WGS sequence"/>
</dbReference>
<dbReference type="InterPro" id="IPR002933">
    <property type="entry name" value="Peptidase_M20"/>
</dbReference>
<dbReference type="Pfam" id="PF07687">
    <property type="entry name" value="M20_dimer"/>
    <property type="match status" value="1"/>
</dbReference>
<keyword evidence="4" id="KW-1185">Reference proteome</keyword>
<gene>
    <name evidence="3" type="ORF">ABIE37_000332</name>
</gene>
<dbReference type="PANTHER" id="PTHR30575:SF0">
    <property type="entry name" value="XAA-ARG DIPEPTIDASE"/>
    <property type="match status" value="1"/>
</dbReference>
<evidence type="ECO:0000313" key="4">
    <source>
        <dbReference type="Proteomes" id="UP001549307"/>
    </source>
</evidence>
<evidence type="ECO:0000259" key="2">
    <source>
        <dbReference type="PROSITE" id="PS50873"/>
    </source>
</evidence>
<dbReference type="CDD" id="cd05672">
    <property type="entry name" value="M20_ACY1L2-like"/>
    <property type="match status" value="1"/>
</dbReference>
<dbReference type="SUPFAM" id="SSF53187">
    <property type="entry name" value="Zn-dependent exopeptidases"/>
    <property type="match status" value="1"/>
</dbReference>
<sequence length="409" mass="43116">MTNASNVHRALPDSGHSDEYHLRAELEEIEDALLGISHAIHARPETRFEEYFAAKLLVDKLSSEGFLVTQNLADLPTAFRAEYAAGKDGPTIAFFCEYDALEEIGHGCGHNIVAAAGLGAALLTKSWMTKNPQWTGRIVVIGSPGEEGGGGKALLLDSDCLDGIDAAMLIHPEGYTLSAMTTLARSMLDFNFKGKAAHAAVSPEKGVNALDASVLTLTAIGLLRQQLPPDVRVHAIVTHGGDVPNIIPETASIRAFVRAPDTKLLMENLVPRVTNCARGAALATGATVEITSSAPPYAAMQPNPVLARLVESSFVRVGRTPEPPLNEVLPGSTDMGNVSQLIPSIHPVIELEPGIGLHSREASALAGGPQGDRAVLDGALVLAMTAVQLFASPDLVHEMKVSFAEGNQS</sequence>
<dbReference type="InterPro" id="IPR052030">
    <property type="entry name" value="Peptidase_M20/M20A_hydrolases"/>
</dbReference>
<accession>A0ABV2P1K7</accession>
<comment type="caution">
    <text evidence="3">The sequence shown here is derived from an EMBL/GenBank/DDBJ whole genome shotgun (WGS) entry which is preliminary data.</text>
</comment>
<dbReference type="RefSeq" id="WP_354226107.1">
    <property type="nucleotide sequence ID" value="NZ_JBEPSN010000001.1"/>
</dbReference>
<dbReference type="SUPFAM" id="SSF55031">
    <property type="entry name" value="Bacterial exopeptidase dimerisation domain"/>
    <property type="match status" value="1"/>
</dbReference>
<evidence type="ECO:0000313" key="3">
    <source>
        <dbReference type="EMBL" id="MET4538577.1"/>
    </source>
</evidence>
<protein>
    <recommendedName>
        <fullName evidence="1">Peptidase M20 domain-containing protein 2</fullName>
    </recommendedName>
</protein>
<dbReference type="PANTHER" id="PTHR30575">
    <property type="entry name" value="PEPTIDASE M20"/>
    <property type="match status" value="1"/>
</dbReference>
<dbReference type="Gene3D" id="3.30.70.360">
    <property type="match status" value="1"/>
</dbReference>
<feature type="domain" description="Plant heme peroxidase family profile" evidence="2">
    <location>
        <begin position="207"/>
        <end position="368"/>
    </location>
</feature>
<dbReference type="Pfam" id="PF01546">
    <property type="entry name" value="Peptidase_M20"/>
    <property type="match status" value="1"/>
</dbReference>
<dbReference type="InterPro" id="IPR017144">
    <property type="entry name" value="Xaa-Arg_dipeptidase"/>
</dbReference>
<dbReference type="InterPro" id="IPR002016">
    <property type="entry name" value="Haem_peroxidase"/>
</dbReference>